<accession>A0A6B0UE44</accession>
<protein>
    <submittedName>
        <fullName evidence="1">Putative secreted protein</fullName>
    </submittedName>
</protein>
<sequence length="94" mass="10567">MRALRSATLSRIFSSSLSCFSRALSLRASAFFLSSVCWSSRLTLDLRPYSSRWSSSSSVAVLERSRFSSCMMACRRPSRESCCLRLSLRGTYGM</sequence>
<dbReference type="AlphaFoldDB" id="A0A6B0UE44"/>
<reference evidence="1" key="1">
    <citation type="submission" date="2019-12" db="EMBL/GenBank/DDBJ databases">
        <title>An insight into the sialome of adult female Ixodes ricinus ticks feeding for 6 days.</title>
        <authorList>
            <person name="Perner J."/>
            <person name="Ribeiro J.M.C."/>
        </authorList>
    </citation>
    <scope>NUCLEOTIDE SEQUENCE</scope>
    <source>
        <strain evidence="1">Semi-engorged</strain>
        <tissue evidence="1">Salivary glands</tissue>
    </source>
</reference>
<evidence type="ECO:0000313" key="1">
    <source>
        <dbReference type="EMBL" id="MXU87035.1"/>
    </source>
</evidence>
<proteinExistence type="predicted"/>
<name>A0A6B0UE44_IXORI</name>
<dbReference type="EMBL" id="GIFC01004952">
    <property type="protein sequence ID" value="MXU87035.1"/>
    <property type="molecule type" value="Transcribed_RNA"/>
</dbReference>
<organism evidence="1">
    <name type="scientific">Ixodes ricinus</name>
    <name type="common">Common tick</name>
    <name type="synonym">Acarus ricinus</name>
    <dbReference type="NCBI Taxonomy" id="34613"/>
    <lineage>
        <taxon>Eukaryota</taxon>
        <taxon>Metazoa</taxon>
        <taxon>Ecdysozoa</taxon>
        <taxon>Arthropoda</taxon>
        <taxon>Chelicerata</taxon>
        <taxon>Arachnida</taxon>
        <taxon>Acari</taxon>
        <taxon>Parasitiformes</taxon>
        <taxon>Ixodida</taxon>
        <taxon>Ixodoidea</taxon>
        <taxon>Ixodidae</taxon>
        <taxon>Ixodinae</taxon>
        <taxon>Ixodes</taxon>
    </lineage>
</organism>